<dbReference type="Proteomes" id="UP000221653">
    <property type="component" value="Unassembled WGS sequence"/>
</dbReference>
<dbReference type="AlphaFoldDB" id="A0A2A9DPP3"/>
<dbReference type="RefSeq" id="WP_053072909.1">
    <property type="nucleotide sequence ID" value="NZ_LDYE01000011.1"/>
</dbReference>
<protein>
    <submittedName>
        <fullName evidence="3">Putative DNA-binding transcriptional regulator YafY</fullName>
    </submittedName>
</protein>
<dbReference type="Pfam" id="PF13280">
    <property type="entry name" value="WYL"/>
    <property type="match status" value="1"/>
</dbReference>
<keyword evidence="3" id="KW-0238">DNA-binding</keyword>
<dbReference type="PANTHER" id="PTHR34580">
    <property type="match status" value="1"/>
</dbReference>
<evidence type="ECO:0000259" key="2">
    <source>
        <dbReference type="Pfam" id="PF25583"/>
    </source>
</evidence>
<dbReference type="GO" id="GO:0003677">
    <property type="term" value="F:DNA binding"/>
    <property type="evidence" value="ECO:0007669"/>
    <property type="project" value="UniProtKB-KW"/>
</dbReference>
<dbReference type="STRING" id="1724.GCA_001044175_00487"/>
<evidence type="ECO:0000313" key="4">
    <source>
        <dbReference type="Proteomes" id="UP000221653"/>
    </source>
</evidence>
<name>A0A2A9DPP3_9CORY</name>
<evidence type="ECO:0000259" key="1">
    <source>
        <dbReference type="Pfam" id="PF13280"/>
    </source>
</evidence>
<dbReference type="InterPro" id="IPR026881">
    <property type="entry name" value="WYL_dom"/>
</dbReference>
<gene>
    <name evidence="3" type="ORF">ATK06_1847</name>
</gene>
<feature type="domain" description="WYL" evidence="1">
    <location>
        <begin position="163"/>
        <end position="228"/>
    </location>
</feature>
<dbReference type="EMBL" id="PDJF01000001">
    <property type="protein sequence ID" value="PFG28727.1"/>
    <property type="molecule type" value="Genomic_DNA"/>
</dbReference>
<dbReference type="PROSITE" id="PS52050">
    <property type="entry name" value="WYL"/>
    <property type="match status" value="1"/>
</dbReference>
<feature type="domain" description="WCX" evidence="2">
    <location>
        <begin position="260"/>
        <end position="330"/>
    </location>
</feature>
<accession>A0A2A9DPP3</accession>
<reference evidence="3 4" key="1">
    <citation type="submission" date="2017-10" db="EMBL/GenBank/DDBJ databases">
        <title>Sequencing the genomes of 1000 actinobacteria strains.</title>
        <authorList>
            <person name="Klenk H.-P."/>
        </authorList>
    </citation>
    <scope>NUCLEOTIDE SEQUENCE [LARGE SCALE GENOMIC DNA]</scope>
    <source>
        <strain evidence="3 4">DSM 20688</strain>
    </source>
</reference>
<dbReference type="PANTHER" id="PTHR34580:SF3">
    <property type="entry name" value="PROTEIN PAFB"/>
    <property type="match status" value="1"/>
</dbReference>
<dbReference type="Pfam" id="PF25583">
    <property type="entry name" value="WCX"/>
    <property type="match status" value="1"/>
</dbReference>
<dbReference type="OrthoDB" id="3268930at2"/>
<proteinExistence type="predicted"/>
<comment type="caution">
    <text evidence="3">The sequence shown here is derived from an EMBL/GenBank/DDBJ whole genome shotgun (WGS) entry which is preliminary data.</text>
</comment>
<dbReference type="InterPro" id="IPR057727">
    <property type="entry name" value="WCX_dom"/>
</dbReference>
<organism evidence="3 4">
    <name type="scientific">Corynebacterium renale</name>
    <dbReference type="NCBI Taxonomy" id="1724"/>
    <lineage>
        <taxon>Bacteria</taxon>
        <taxon>Bacillati</taxon>
        <taxon>Actinomycetota</taxon>
        <taxon>Actinomycetes</taxon>
        <taxon>Mycobacteriales</taxon>
        <taxon>Corynebacteriaceae</taxon>
        <taxon>Corynebacterium</taxon>
    </lineage>
</organism>
<evidence type="ECO:0000313" key="3">
    <source>
        <dbReference type="EMBL" id="PFG28727.1"/>
    </source>
</evidence>
<keyword evidence="4" id="KW-1185">Reference proteome</keyword>
<dbReference type="InterPro" id="IPR051534">
    <property type="entry name" value="CBASS_pafABC_assoc_protein"/>
</dbReference>
<sequence length="332" mass="37012">MAAEQTTPQENPRDKTDRILQLMFVLIDSARSGHPFLSITDLRSKIRDYSGKSVDAARHMLNRDVEAIARMGMPLERTTFPDGSFGYRLNSQRYELPEIDFTPEEAAVLGLAGDLGRRTELAAFARSGWSKLAAGGLDRDLSDSTHEIFYQVDDFSSVTPQVWKPIIHAVAKKVTVTFDYTPSPAATPQPRRMDPWAVVPLNNRIYLLGFDLDKNAGRAFRIVKISRVIRTDRPITHPHPADLSATELVKESLQRNRTLIDATVRIFTGTSQALRNAGEVSASEDGLDTITLHDVDREWLVRTVASYGAQARVVSPEDVVSEVQELIQKAVN</sequence>